<dbReference type="RefSeq" id="WP_091526337.1">
    <property type="nucleotide sequence ID" value="NZ_FOVI01000039.1"/>
</dbReference>
<name>A0A1I5GD95_9FLAO</name>
<dbReference type="SUPFAM" id="SSF50998">
    <property type="entry name" value="Quinoprotein alcohol dehydrogenase-like"/>
    <property type="match status" value="1"/>
</dbReference>
<evidence type="ECO:0000259" key="3">
    <source>
        <dbReference type="Pfam" id="PF18962"/>
    </source>
</evidence>
<dbReference type="Proteomes" id="UP000199036">
    <property type="component" value="Unassembled WGS sequence"/>
</dbReference>
<dbReference type="AlphaFoldDB" id="A0A1I5GD95"/>
<keyword evidence="5" id="KW-1185">Reference proteome</keyword>
<dbReference type="STRING" id="913024.SAMN05421741_13913"/>
<protein>
    <submittedName>
        <fullName evidence="4">Por secretion system C-terminal sorting domain-containing protein</fullName>
    </submittedName>
</protein>
<evidence type="ECO:0000313" key="4">
    <source>
        <dbReference type="EMBL" id="SFO33944.1"/>
    </source>
</evidence>
<dbReference type="InterPro" id="IPR026444">
    <property type="entry name" value="Secre_tail"/>
</dbReference>
<gene>
    <name evidence="4" type="ORF">SAMN05421741_13913</name>
</gene>
<dbReference type="InterPro" id="IPR052918">
    <property type="entry name" value="Motility_Chemotaxis_Reg"/>
</dbReference>
<keyword evidence="1" id="KW-0732">Signal</keyword>
<evidence type="ECO:0000313" key="5">
    <source>
        <dbReference type="Proteomes" id="UP000199036"/>
    </source>
</evidence>
<sequence length="658" mass="72605">MQNKLHKTICHPQSSLRVTQCIEKSTSNFLILLFSILYSLFSIPAAGQQYDWDWAISGGSPNGNESSSIGMNDLSEQIYDVKIGSDGNYYFIATMKGLNLTQLNGQPVTAYNSSLGGNDVFIFSTDCDGQIRWSQAIGGHSNDRAFNLALDNNNNVYVGANVRGGSTYSLHFSQNSADDVTPYPANPEAYKRTYILKYDNNGNFEWKKALQGSVTQANWEAYIHDIVMDSQNKLHFIVGFANGTHLDGLVTVPSTFTNYTYQYYLVKFNTATQQFDDVLLLPMTGQLEQEGKMRFAYDENSNIYYLAGMQAGNISALPTPLSYGGDAFVERSFILAFNGFNSTAGIEGSEAWRREIYTDQNPIFTHTSENRITSLHIGANSDVYVAGTFRTYAQNPLPVKVYDPSDTQVTPYIFIPGIYWNIPTLIKFSYNTNNEVSVQWAKTPTAYAANFTTPGSRHDKGLAVRGNEIAFGANTGYFIWDNFIQNPSQFHAPNPSLMRFDTQTGNAVGMHTIESPSDYTGFTTAVAVDNDGNYVTGGAFQAVLFTNNANVNQLVSSGGNDFFVAKLAASVCGTPVSTDKFNKLNVNVYPNPTTGIINIETQETLFNYVVYDINGREIQKGMFGSSNQLNLQNANNGVYFVKVTTTQGSTATVKVIKK</sequence>
<dbReference type="Pfam" id="PF18962">
    <property type="entry name" value="Por_Secre_tail"/>
    <property type="match status" value="1"/>
</dbReference>
<organism evidence="4 5">
    <name type="scientific">Paenimyroides ummariense</name>
    <dbReference type="NCBI Taxonomy" id="913024"/>
    <lineage>
        <taxon>Bacteria</taxon>
        <taxon>Pseudomonadati</taxon>
        <taxon>Bacteroidota</taxon>
        <taxon>Flavobacteriia</taxon>
        <taxon>Flavobacteriales</taxon>
        <taxon>Flavobacteriaceae</taxon>
        <taxon>Paenimyroides</taxon>
    </lineage>
</organism>
<dbReference type="NCBIfam" id="TIGR04183">
    <property type="entry name" value="Por_Secre_tail"/>
    <property type="match status" value="1"/>
</dbReference>
<evidence type="ECO:0000256" key="2">
    <source>
        <dbReference type="SAM" id="Phobius"/>
    </source>
</evidence>
<dbReference type="EMBL" id="FOVI01000039">
    <property type="protein sequence ID" value="SFO33944.1"/>
    <property type="molecule type" value="Genomic_DNA"/>
</dbReference>
<dbReference type="OrthoDB" id="5381604at2"/>
<keyword evidence="2" id="KW-0472">Membrane</keyword>
<dbReference type="PANTHER" id="PTHR35580">
    <property type="entry name" value="CELL SURFACE GLYCOPROTEIN (S-LAYER PROTEIN)-LIKE PROTEIN"/>
    <property type="match status" value="1"/>
</dbReference>
<keyword evidence="2" id="KW-1133">Transmembrane helix</keyword>
<evidence type="ECO:0000256" key="1">
    <source>
        <dbReference type="ARBA" id="ARBA00022729"/>
    </source>
</evidence>
<feature type="transmembrane region" description="Helical" evidence="2">
    <location>
        <begin position="29"/>
        <end position="47"/>
    </location>
</feature>
<dbReference type="InterPro" id="IPR011047">
    <property type="entry name" value="Quinoprotein_ADH-like_sf"/>
</dbReference>
<proteinExistence type="predicted"/>
<reference evidence="5" key="1">
    <citation type="submission" date="2016-10" db="EMBL/GenBank/DDBJ databases">
        <authorList>
            <person name="Varghese N."/>
            <person name="Submissions S."/>
        </authorList>
    </citation>
    <scope>NUCLEOTIDE SEQUENCE [LARGE SCALE GENOMIC DNA]</scope>
    <source>
        <strain evidence="5">DS-12</strain>
    </source>
</reference>
<accession>A0A1I5GD95</accession>
<dbReference type="PANTHER" id="PTHR35580:SF1">
    <property type="entry name" value="PHYTASE-LIKE DOMAIN-CONTAINING PROTEIN"/>
    <property type="match status" value="1"/>
</dbReference>
<feature type="domain" description="Secretion system C-terminal sorting" evidence="3">
    <location>
        <begin position="588"/>
        <end position="656"/>
    </location>
</feature>
<keyword evidence="2" id="KW-0812">Transmembrane</keyword>